<keyword evidence="2" id="KW-1185">Reference proteome</keyword>
<organism evidence="1 2">
    <name type="scientific">Halosquirtibacter laminarini</name>
    <dbReference type="NCBI Taxonomy" id="3374600"/>
    <lineage>
        <taxon>Bacteria</taxon>
        <taxon>Pseudomonadati</taxon>
        <taxon>Bacteroidota</taxon>
        <taxon>Bacteroidia</taxon>
        <taxon>Marinilabiliales</taxon>
        <taxon>Prolixibacteraceae</taxon>
        <taxon>Halosquirtibacter</taxon>
    </lineage>
</organism>
<dbReference type="EMBL" id="CP081303">
    <property type="protein sequence ID" value="QZE13836.1"/>
    <property type="molecule type" value="Genomic_DNA"/>
</dbReference>
<evidence type="ECO:0000313" key="1">
    <source>
        <dbReference type="EMBL" id="QZE13836.1"/>
    </source>
</evidence>
<dbReference type="Proteomes" id="UP000826212">
    <property type="component" value="Chromosome"/>
</dbReference>
<evidence type="ECO:0000313" key="2">
    <source>
        <dbReference type="Proteomes" id="UP000826212"/>
    </source>
</evidence>
<proteinExistence type="predicted"/>
<accession>A0AC61NE90</accession>
<sequence length="230" mass="25870">MSSFMKSSIGKKFFMSVTGLFLITFICVHLSLNLLLIVDDSGDLFNMAAHFMATNPLIKIMEPVLALGFLVHIIWSFVITLENKKARPVTYNSGDKVLSPIAPSKNMLILGGMVLVFLVMHIANFWWKFKISHEGLTAVHVMQAGVNVEMENAYALVAGFFKASSLYCIIYMVGAVLLGLHISHGFWSAFQTIGWNNKIWLKRLEVIARIFAWLIALGFAIIPLYFMIKF</sequence>
<reference evidence="1" key="1">
    <citation type="submission" date="2021-08" db="EMBL/GenBank/DDBJ databases">
        <title>Novel anaerobic bacterium isolated from sea squirt in East Sea, Republic of Korea.</title>
        <authorList>
            <person name="Nguyen T.H."/>
            <person name="Li Z."/>
            <person name="Lee Y.-J."/>
            <person name="Ko J."/>
            <person name="Kim S.-G."/>
        </authorList>
    </citation>
    <scope>NUCLEOTIDE SEQUENCE</scope>
    <source>
        <strain evidence="1">KCTC 25031</strain>
    </source>
</reference>
<gene>
    <name evidence="1" type="ORF">K4L44_15000</name>
</gene>
<name>A0AC61NE90_9BACT</name>
<protein>
    <submittedName>
        <fullName evidence="1">Succinate dehydrogenase cytochrome b subunit</fullName>
    </submittedName>
</protein>